<protein>
    <submittedName>
        <fullName evidence="1">Uncharacterized protein</fullName>
    </submittedName>
</protein>
<dbReference type="EMBL" id="CACRZD030000065">
    <property type="protein sequence ID" value="CAA6673996.1"/>
    <property type="molecule type" value="Genomic_DNA"/>
</dbReference>
<reference evidence="2" key="1">
    <citation type="journal article" date="2020" name="Sci. Rep.">
        <title>Chromosome-scale genome assembly for the duckweed Spirodela intermedia, integrating cytogenetic maps, PacBio and Oxford Nanopore libraries.</title>
        <authorList>
            <person name="Hoang P.T.N."/>
            <person name="Fiebig A."/>
            <person name="Novak P."/>
            <person name="Macas J."/>
            <person name="Cao H.X."/>
            <person name="Stepanenko A."/>
            <person name="Chen G."/>
            <person name="Borisjuk N."/>
            <person name="Scholz U."/>
            <person name="Schubert I."/>
        </authorList>
    </citation>
    <scope>NUCLEOTIDE SEQUENCE [LARGE SCALE GENOMIC DNA]</scope>
</reference>
<organism evidence="1 2">
    <name type="scientific">Spirodela intermedia</name>
    <name type="common">Intermediate duckweed</name>
    <dbReference type="NCBI Taxonomy" id="51605"/>
    <lineage>
        <taxon>Eukaryota</taxon>
        <taxon>Viridiplantae</taxon>
        <taxon>Streptophyta</taxon>
        <taxon>Embryophyta</taxon>
        <taxon>Tracheophyta</taxon>
        <taxon>Spermatophyta</taxon>
        <taxon>Magnoliopsida</taxon>
        <taxon>Liliopsida</taxon>
        <taxon>Araceae</taxon>
        <taxon>Lemnoideae</taxon>
        <taxon>Spirodela</taxon>
    </lineage>
</organism>
<gene>
    <name evidence="1" type="ORF">SI7747_UN020354</name>
</gene>
<sequence>MINELMEMNSSQLKFCVENKSAIELAKNLAFHSPDILTMSLGKVKFSEFRNIIGVVDINNLLQD</sequence>
<accession>A0ABN7E804</accession>
<evidence type="ECO:0000313" key="2">
    <source>
        <dbReference type="Proteomes" id="UP001189122"/>
    </source>
</evidence>
<proteinExistence type="predicted"/>
<comment type="caution">
    <text evidence="1">The sequence shown here is derived from an EMBL/GenBank/DDBJ whole genome shotgun (WGS) entry which is preliminary data.</text>
</comment>
<name>A0ABN7E804_SPIIN</name>
<dbReference type="Proteomes" id="UP001189122">
    <property type="component" value="Unassembled WGS sequence"/>
</dbReference>
<evidence type="ECO:0000313" key="1">
    <source>
        <dbReference type="EMBL" id="CAA6673996.1"/>
    </source>
</evidence>
<keyword evidence="2" id="KW-1185">Reference proteome</keyword>